<dbReference type="GO" id="GO:0046514">
    <property type="term" value="P:ceramide catabolic process"/>
    <property type="evidence" value="ECO:0007669"/>
    <property type="project" value="TreeGrafter"/>
</dbReference>
<feature type="domain" description="AN1-type" evidence="15">
    <location>
        <begin position="276"/>
        <end position="324"/>
    </location>
</feature>
<dbReference type="OrthoDB" id="431929at2759"/>
<evidence type="ECO:0000256" key="8">
    <source>
        <dbReference type="ARBA" id="ARBA00022989"/>
    </source>
</evidence>
<comment type="caution">
    <text evidence="16">The sequence shown here is derived from an EMBL/GenBank/DDBJ whole genome shotgun (WGS) entry which is preliminary data.</text>
</comment>
<dbReference type="Pfam" id="PF25327">
    <property type="entry name" value="UBL_ZFAND1"/>
    <property type="match status" value="1"/>
</dbReference>
<evidence type="ECO:0000259" key="15">
    <source>
        <dbReference type="PROSITE" id="PS51039"/>
    </source>
</evidence>
<dbReference type="GO" id="GO:0016811">
    <property type="term" value="F:hydrolase activity, acting on carbon-nitrogen (but not peptide) bonds, in linear amides"/>
    <property type="evidence" value="ECO:0007669"/>
    <property type="project" value="InterPro"/>
</dbReference>
<protein>
    <submittedName>
        <fullName evidence="16">Alkaline ceramidase 3</fullName>
    </submittedName>
</protein>
<dbReference type="SUPFAM" id="SSF118310">
    <property type="entry name" value="AN1-like Zinc finger"/>
    <property type="match status" value="1"/>
</dbReference>
<feature type="binding site" evidence="11">
    <location>
        <position position="85"/>
    </location>
    <ligand>
        <name>Zn(2+)</name>
        <dbReference type="ChEBI" id="CHEBI:29105"/>
        <note>catalytic</note>
    </ligand>
</feature>
<evidence type="ECO:0000256" key="2">
    <source>
        <dbReference type="ARBA" id="ARBA00009780"/>
    </source>
</evidence>
<dbReference type="GO" id="GO:0008270">
    <property type="term" value="F:zinc ion binding"/>
    <property type="evidence" value="ECO:0007669"/>
    <property type="project" value="UniProtKB-KW"/>
</dbReference>
<feature type="region of interest" description="Disordered" evidence="13">
    <location>
        <begin position="341"/>
        <end position="368"/>
    </location>
</feature>
<evidence type="ECO:0000256" key="1">
    <source>
        <dbReference type="ARBA" id="ARBA00004141"/>
    </source>
</evidence>
<evidence type="ECO:0000256" key="14">
    <source>
        <dbReference type="SAM" id="Phobius"/>
    </source>
</evidence>
<keyword evidence="6" id="KW-0378">Hydrolase</keyword>
<evidence type="ECO:0000313" key="16">
    <source>
        <dbReference type="EMBL" id="KAG9067128.1"/>
    </source>
</evidence>
<feature type="transmembrane region" description="Helical" evidence="14">
    <location>
        <begin position="100"/>
        <end position="116"/>
    </location>
</feature>
<feature type="transmembrane region" description="Helical" evidence="14">
    <location>
        <begin position="185"/>
        <end position="205"/>
    </location>
</feature>
<keyword evidence="8 14" id="KW-1133">Transmembrane helix</keyword>
<evidence type="ECO:0000256" key="10">
    <source>
        <dbReference type="PIRSR" id="PIRSR608901-1"/>
    </source>
</evidence>
<dbReference type="InterPro" id="IPR057358">
    <property type="entry name" value="UBL_ZFAND1-like"/>
</dbReference>
<dbReference type="EMBL" id="JAHRHY010000008">
    <property type="protein sequence ID" value="KAG9067128.1"/>
    <property type="molecule type" value="Genomic_DNA"/>
</dbReference>
<feature type="binding site" evidence="10">
    <location>
        <position position="29"/>
    </location>
    <ligand>
        <name>Ca(2+)</name>
        <dbReference type="ChEBI" id="CHEBI:29108"/>
    </ligand>
</feature>
<keyword evidence="17" id="KW-1185">Reference proteome</keyword>
<dbReference type="Pfam" id="PF05875">
    <property type="entry name" value="Ceramidase"/>
    <property type="match status" value="1"/>
</dbReference>
<dbReference type="GO" id="GO:0046513">
    <property type="term" value="P:ceramide biosynthetic process"/>
    <property type="evidence" value="ECO:0007669"/>
    <property type="project" value="TreeGrafter"/>
</dbReference>
<evidence type="ECO:0000256" key="4">
    <source>
        <dbReference type="ARBA" id="ARBA00022723"/>
    </source>
</evidence>
<reference evidence="16" key="1">
    <citation type="submission" date="2021-06" db="EMBL/GenBank/DDBJ databases">
        <title>Genome Sequence of Mortierella hyaline Strain SCG-10, a Cold-Adapted, Nitrate-Reducing Fungus Isolated from Soil in Minnesota, USA.</title>
        <authorList>
            <person name="Aldossari N."/>
        </authorList>
    </citation>
    <scope>NUCLEOTIDE SEQUENCE</scope>
    <source>
        <strain evidence="16">SCG-10</strain>
    </source>
</reference>
<dbReference type="Gene3D" id="4.10.1110.10">
    <property type="entry name" value="AN1-like Zinc finger"/>
    <property type="match status" value="1"/>
</dbReference>
<feature type="binding site" evidence="11">
    <location>
        <position position="229"/>
    </location>
    <ligand>
        <name>Zn(2+)</name>
        <dbReference type="ChEBI" id="CHEBI:29105"/>
        <note>catalytic</note>
    </ligand>
</feature>
<gene>
    <name evidence="16" type="primary">ACER3_7</name>
    <name evidence="16" type="ORF">KI688_011909</name>
</gene>
<sequence>MAPTSVSPKFDKLGYWSPNTASIDWCENNYTVSYYIAEFWNTTSSFLIAAIAAAGYMNLASYRERRMTLLMQIFFATGVGSVLFHGTLRHKMQLLDELPMLYAATVGMFICIETRFGKQGQWFPIALGVWLVMTTIIFSTTSGTLQSVSFQATYSSMVLTGLYFLRGFHRQQQRIRPNLDISKLIHLSCWTMLAAVVVWLVDYNLCVFINGVSQESVLKWNLQLHAWWHLLSAYGVYGELVLVMYYHYDIRGERPHLKEHIEAGCSNNLHNLPKVQSIAILCALPKCNRRDRVVQTCSDCSQTFCLPHRHPPDHNCPKIEERKLAVEAETARRQEIKDTIARKLTGSTAGATKTTATTGSMVTPEEKQMQAKVKAEAAKAAIAEAKAKIAARTSSTKSAAATTTTPSATTTGATATLAPPRVKKASRVVTVMKIKKTAMGEDKISISSRLYVYIRSPVFPQLDDKSVYVDKTWTVGRSMDKIVEWLKIAVPKNEPFDAQKRFSIFHAKELDDTPTMLNMQDRLQQITTVESGDVFFLAPADWAWST</sequence>
<evidence type="ECO:0000256" key="3">
    <source>
        <dbReference type="ARBA" id="ARBA00022692"/>
    </source>
</evidence>
<keyword evidence="3 14" id="KW-0812">Transmembrane</keyword>
<feature type="compositionally biased region" description="Low complexity" evidence="13">
    <location>
        <begin position="345"/>
        <end position="360"/>
    </location>
</feature>
<keyword evidence="10" id="KW-0106">Calcium</keyword>
<dbReference type="PROSITE" id="PS51039">
    <property type="entry name" value="ZF_AN1"/>
    <property type="match status" value="1"/>
</dbReference>
<evidence type="ECO:0000256" key="12">
    <source>
        <dbReference type="PROSITE-ProRule" id="PRU00449"/>
    </source>
</evidence>
<keyword evidence="5 12" id="KW-0863">Zinc-finger</keyword>
<dbReference type="InterPro" id="IPR000058">
    <property type="entry name" value="Znf_AN1"/>
</dbReference>
<evidence type="ECO:0000313" key="17">
    <source>
        <dbReference type="Proteomes" id="UP000707451"/>
    </source>
</evidence>
<feature type="transmembrane region" description="Helical" evidence="14">
    <location>
        <begin position="69"/>
        <end position="88"/>
    </location>
</feature>
<comment type="cofactor">
    <cofactor evidence="11">
        <name>Zn(2+)</name>
        <dbReference type="ChEBI" id="CHEBI:29105"/>
    </cofactor>
</comment>
<evidence type="ECO:0000256" key="5">
    <source>
        <dbReference type="ARBA" id="ARBA00022771"/>
    </source>
</evidence>
<feature type="binding site" evidence="10">
    <location>
        <position position="38"/>
    </location>
    <ligand>
        <name>Ca(2+)</name>
        <dbReference type="ChEBI" id="CHEBI:29108"/>
    </ligand>
</feature>
<evidence type="ECO:0000256" key="13">
    <source>
        <dbReference type="SAM" id="MobiDB-lite"/>
    </source>
</evidence>
<dbReference type="AlphaFoldDB" id="A0A9P7XV03"/>
<keyword evidence="7 11" id="KW-0862">Zinc</keyword>
<feature type="binding site" evidence="10">
    <location>
        <position position="24"/>
    </location>
    <ligand>
        <name>Ca(2+)</name>
        <dbReference type="ChEBI" id="CHEBI:29108"/>
    </ligand>
</feature>
<feature type="transmembrane region" description="Helical" evidence="14">
    <location>
        <begin position="148"/>
        <end position="165"/>
    </location>
</feature>
<organism evidence="16 17">
    <name type="scientific">Linnemannia hyalina</name>
    <dbReference type="NCBI Taxonomy" id="64524"/>
    <lineage>
        <taxon>Eukaryota</taxon>
        <taxon>Fungi</taxon>
        <taxon>Fungi incertae sedis</taxon>
        <taxon>Mucoromycota</taxon>
        <taxon>Mortierellomycotina</taxon>
        <taxon>Mortierellomycetes</taxon>
        <taxon>Mortierellales</taxon>
        <taxon>Mortierellaceae</taxon>
        <taxon>Linnemannia</taxon>
    </lineage>
</organism>
<proteinExistence type="inferred from homology"/>
<feature type="binding site" evidence="10">
    <location>
        <position position="27"/>
    </location>
    <ligand>
        <name>Ca(2+)</name>
        <dbReference type="ChEBI" id="CHEBI:29108"/>
    </ligand>
</feature>
<feature type="transmembrane region" description="Helical" evidence="14">
    <location>
        <begin position="39"/>
        <end position="57"/>
    </location>
</feature>
<feature type="transmembrane region" description="Helical" evidence="14">
    <location>
        <begin position="123"/>
        <end position="142"/>
    </location>
</feature>
<name>A0A9P7XV03_9FUNG</name>
<comment type="similarity">
    <text evidence="2">Belongs to the alkaline ceramidase family.</text>
</comment>
<keyword evidence="9 14" id="KW-0472">Membrane</keyword>
<feature type="binding site" evidence="10">
    <location>
        <position position="25"/>
    </location>
    <ligand>
        <name>Ca(2+)</name>
        <dbReference type="ChEBI" id="CHEBI:29108"/>
    </ligand>
</feature>
<dbReference type="GO" id="GO:0005789">
    <property type="term" value="C:endoplasmic reticulum membrane"/>
    <property type="evidence" value="ECO:0007669"/>
    <property type="project" value="TreeGrafter"/>
</dbReference>
<evidence type="ECO:0000256" key="6">
    <source>
        <dbReference type="ARBA" id="ARBA00022801"/>
    </source>
</evidence>
<accession>A0A9P7XV03</accession>
<dbReference type="Proteomes" id="UP000707451">
    <property type="component" value="Unassembled WGS sequence"/>
</dbReference>
<feature type="binding site" evidence="11">
    <location>
        <position position="225"/>
    </location>
    <ligand>
        <name>Zn(2+)</name>
        <dbReference type="ChEBI" id="CHEBI:29105"/>
        <note>catalytic</note>
    </ligand>
</feature>
<dbReference type="Pfam" id="PF01428">
    <property type="entry name" value="zf-AN1"/>
    <property type="match status" value="1"/>
</dbReference>
<dbReference type="InterPro" id="IPR008901">
    <property type="entry name" value="ACER"/>
</dbReference>
<evidence type="ECO:0000256" key="11">
    <source>
        <dbReference type="PIRSR" id="PIRSR608901-2"/>
    </source>
</evidence>
<dbReference type="SMART" id="SM00154">
    <property type="entry name" value="ZnF_AN1"/>
    <property type="match status" value="1"/>
</dbReference>
<dbReference type="InterPro" id="IPR035896">
    <property type="entry name" value="AN1-like_Znf"/>
</dbReference>
<keyword evidence="4 10" id="KW-0479">Metal-binding</keyword>
<evidence type="ECO:0000256" key="9">
    <source>
        <dbReference type="ARBA" id="ARBA00023136"/>
    </source>
</evidence>
<evidence type="ECO:0000256" key="7">
    <source>
        <dbReference type="ARBA" id="ARBA00022833"/>
    </source>
</evidence>
<dbReference type="PANTHER" id="PTHR46187">
    <property type="entry name" value="ALKALINE CERAMIDASE 3"/>
    <property type="match status" value="1"/>
</dbReference>
<feature type="transmembrane region" description="Helical" evidence="14">
    <location>
        <begin position="225"/>
        <end position="248"/>
    </location>
</feature>
<comment type="subcellular location">
    <subcellularLocation>
        <location evidence="1">Membrane</location>
        <topology evidence="1">Multi-pass membrane protein</topology>
    </subcellularLocation>
</comment>
<feature type="region of interest" description="Disordered" evidence="13">
    <location>
        <begin position="393"/>
        <end position="417"/>
    </location>
</feature>
<dbReference type="PANTHER" id="PTHR46187:SF3">
    <property type="entry name" value="ALKALINE CERAMIDASE 3"/>
    <property type="match status" value="1"/>
</dbReference>